<dbReference type="RefSeq" id="WP_036086330.1">
    <property type="nucleotide sequence ID" value="NZ_CBCSHQ010000002.1"/>
</dbReference>
<dbReference type="EMBL" id="JAARYD010000003">
    <property type="protein sequence ID" value="MBC2176379.1"/>
    <property type="molecule type" value="Genomic_DNA"/>
</dbReference>
<dbReference type="eggNOG" id="COG1694">
    <property type="taxonomic scope" value="Bacteria"/>
</dbReference>
<dbReference type="InterPro" id="IPR052555">
    <property type="entry name" value="dCTP_Pyrophosphatase"/>
</dbReference>
<dbReference type="Proteomes" id="UP000541955">
    <property type="component" value="Unassembled WGS sequence"/>
</dbReference>
<dbReference type="InterPro" id="IPR025984">
    <property type="entry name" value="DCTPP"/>
</dbReference>
<keyword evidence="5" id="KW-1185">Reference proteome</keyword>
<evidence type="ECO:0000313" key="7">
    <source>
        <dbReference type="Proteomes" id="UP000541955"/>
    </source>
</evidence>
<dbReference type="Proteomes" id="UP000541735">
    <property type="component" value="Unassembled WGS sequence"/>
</dbReference>
<dbReference type="EMBL" id="JNFA01000024">
    <property type="protein sequence ID" value="KGL40261.1"/>
    <property type="molecule type" value="Genomic_DNA"/>
</dbReference>
<dbReference type="GeneID" id="58717734"/>
<dbReference type="OrthoDB" id="9791898at2"/>
<reference evidence="1 5" key="1">
    <citation type="submission" date="2014-05" db="EMBL/GenBank/DDBJ databases">
        <title>Novel Listeriaceae from food processing environments.</title>
        <authorList>
            <person name="den Bakker H.C."/>
        </authorList>
    </citation>
    <scope>NUCLEOTIDE SEQUENCE [LARGE SCALE GENOMIC DNA]</scope>
    <source>
        <strain evidence="1 5">FSL A5-0281</strain>
    </source>
</reference>
<dbReference type="SUPFAM" id="SSF101386">
    <property type="entry name" value="all-alpha NTP pyrophosphatases"/>
    <property type="match status" value="1"/>
</dbReference>
<dbReference type="STRING" id="1552123.EP57_10165"/>
<organism evidence="1 5">
    <name type="scientific">Listeria booriae</name>
    <dbReference type="NCBI Taxonomy" id="1552123"/>
    <lineage>
        <taxon>Bacteria</taxon>
        <taxon>Bacillati</taxon>
        <taxon>Bacillota</taxon>
        <taxon>Bacilli</taxon>
        <taxon>Bacillales</taxon>
        <taxon>Listeriaceae</taxon>
        <taxon>Listeria</taxon>
    </lineage>
</organism>
<name>A0A099W635_9LIST</name>
<dbReference type="Proteomes" id="UP000547643">
    <property type="component" value="Unassembled WGS sequence"/>
</dbReference>
<evidence type="ECO:0000313" key="3">
    <source>
        <dbReference type="EMBL" id="MBC1778312.1"/>
    </source>
</evidence>
<dbReference type="EMBL" id="JAARRW010000001">
    <property type="protein sequence ID" value="MBC1561064.1"/>
    <property type="molecule type" value="Genomic_DNA"/>
</dbReference>
<evidence type="ECO:0000313" key="5">
    <source>
        <dbReference type="Proteomes" id="UP000029844"/>
    </source>
</evidence>
<sequence>MDTIKKDVHQFLVERGWENQYQVPKDLAISLTLEATELLECFQWKSDKEAVAQNRVAMSEELADVFIYATQLATALDLDIETIVQEKLAKNATKYPPKSVK</sequence>
<dbReference type="PANTHER" id="PTHR46523:SF1">
    <property type="entry name" value="DCTP PYROPHOSPHATASE 1"/>
    <property type="match status" value="1"/>
</dbReference>
<dbReference type="GO" id="GO:0009143">
    <property type="term" value="P:nucleoside triphosphate catabolic process"/>
    <property type="evidence" value="ECO:0007669"/>
    <property type="project" value="InterPro"/>
</dbReference>
<dbReference type="Proteomes" id="UP000029844">
    <property type="component" value="Unassembled WGS sequence"/>
</dbReference>
<dbReference type="EMBL" id="JAARUV010000001">
    <property type="protein sequence ID" value="MBC1778312.1"/>
    <property type="molecule type" value="Genomic_DNA"/>
</dbReference>
<accession>A0A099W635</accession>
<protein>
    <submittedName>
        <fullName evidence="1">Nucleotide pyrophosphohydrolase</fullName>
    </submittedName>
</protein>
<keyword evidence="1" id="KW-0378">Hydrolase</keyword>
<evidence type="ECO:0000313" key="1">
    <source>
        <dbReference type="EMBL" id="KGL40261.1"/>
    </source>
</evidence>
<dbReference type="CDD" id="cd11537">
    <property type="entry name" value="NTP-PPase_RS21-C6_like"/>
    <property type="match status" value="1"/>
</dbReference>
<proteinExistence type="predicted"/>
<dbReference type="Pfam" id="PF12643">
    <property type="entry name" value="MazG-like"/>
    <property type="match status" value="1"/>
</dbReference>
<evidence type="ECO:0000313" key="8">
    <source>
        <dbReference type="Proteomes" id="UP000547643"/>
    </source>
</evidence>
<evidence type="ECO:0000313" key="6">
    <source>
        <dbReference type="Proteomes" id="UP000541735"/>
    </source>
</evidence>
<dbReference type="PIRSF" id="PIRSF029826">
    <property type="entry name" value="UCP029826_pph"/>
    <property type="match status" value="1"/>
</dbReference>
<evidence type="ECO:0000313" key="2">
    <source>
        <dbReference type="EMBL" id="MBC1561064.1"/>
    </source>
</evidence>
<dbReference type="Gene3D" id="1.10.287.1080">
    <property type="entry name" value="MazG-like"/>
    <property type="match status" value="1"/>
</dbReference>
<reference evidence="6 7" key="2">
    <citation type="submission" date="2020-03" db="EMBL/GenBank/DDBJ databases">
        <title>Soil Listeria distribution.</title>
        <authorList>
            <person name="Liao J."/>
            <person name="Wiedmann M."/>
        </authorList>
    </citation>
    <scope>NUCLEOTIDE SEQUENCE [LARGE SCALE GENOMIC DNA]</scope>
    <source>
        <strain evidence="4 6">FSL L7-0259</strain>
        <strain evidence="3 8">FSL L7-1017</strain>
        <strain evidence="2 7">FSL L7-1387</strain>
    </source>
</reference>
<dbReference type="AlphaFoldDB" id="A0A099W635"/>
<evidence type="ECO:0000313" key="4">
    <source>
        <dbReference type="EMBL" id="MBC2176379.1"/>
    </source>
</evidence>
<dbReference type="PANTHER" id="PTHR46523">
    <property type="entry name" value="DCTP PYROPHOSPHATASE 1"/>
    <property type="match status" value="1"/>
</dbReference>
<gene>
    <name evidence="1" type="ORF">EP57_10165</name>
    <name evidence="2" type="ORF">HB902_03190</name>
    <name evidence="3" type="ORF">HCA46_05615</name>
    <name evidence="4" type="ORF">HCB27_07120</name>
</gene>
<comment type="caution">
    <text evidence="1">The sequence shown here is derived from an EMBL/GenBank/DDBJ whole genome shotgun (WGS) entry which is preliminary data.</text>
</comment>
<dbReference type="GO" id="GO:0047429">
    <property type="term" value="F:nucleoside triphosphate diphosphatase activity"/>
    <property type="evidence" value="ECO:0007669"/>
    <property type="project" value="InterPro"/>
</dbReference>